<accession>A0ABV0EM23</accession>
<protein>
    <recommendedName>
        <fullName evidence="5">OmpR/PhoB-type domain-containing protein</fullName>
    </recommendedName>
</protein>
<dbReference type="InterPro" id="IPR001867">
    <property type="entry name" value="OmpR/PhoB-type_DNA-bd"/>
</dbReference>
<evidence type="ECO:0000259" key="5">
    <source>
        <dbReference type="PROSITE" id="PS51755"/>
    </source>
</evidence>
<keyword evidence="3" id="KW-0804">Transcription</keyword>
<organism evidence="6 7">
    <name type="scientific">Candidatus Enterococcus ferrettii</name>
    <dbReference type="NCBI Taxonomy" id="2815324"/>
    <lineage>
        <taxon>Bacteria</taxon>
        <taxon>Bacillati</taxon>
        <taxon>Bacillota</taxon>
        <taxon>Bacilli</taxon>
        <taxon>Lactobacillales</taxon>
        <taxon>Enterococcaceae</taxon>
        <taxon>Enterococcus</taxon>
    </lineage>
</organism>
<keyword evidence="1" id="KW-0805">Transcription regulation</keyword>
<dbReference type="Pfam" id="PF00486">
    <property type="entry name" value="Trans_reg_C"/>
    <property type="match status" value="1"/>
</dbReference>
<evidence type="ECO:0000256" key="3">
    <source>
        <dbReference type="ARBA" id="ARBA00023163"/>
    </source>
</evidence>
<feature type="domain" description="OmpR/PhoB-type" evidence="5">
    <location>
        <begin position="125"/>
        <end position="227"/>
    </location>
</feature>
<evidence type="ECO:0000313" key="6">
    <source>
        <dbReference type="EMBL" id="MEO1769654.1"/>
    </source>
</evidence>
<dbReference type="InterPro" id="IPR036388">
    <property type="entry name" value="WH-like_DNA-bd_sf"/>
</dbReference>
<gene>
    <name evidence="6" type="ORF">JZO67_001605</name>
</gene>
<dbReference type="Proteomes" id="UP000664357">
    <property type="component" value="Unassembled WGS sequence"/>
</dbReference>
<dbReference type="InterPro" id="IPR016032">
    <property type="entry name" value="Sig_transdc_resp-reg_C-effctor"/>
</dbReference>
<evidence type="ECO:0000256" key="1">
    <source>
        <dbReference type="ARBA" id="ARBA00023015"/>
    </source>
</evidence>
<proteinExistence type="predicted"/>
<keyword evidence="2 4" id="KW-0238">DNA-binding</keyword>
<name>A0ABV0EM23_9ENTE</name>
<dbReference type="PROSITE" id="PS51755">
    <property type="entry name" value="OMPR_PHOB"/>
    <property type="match status" value="1"/>
</dbReference>
<feature type="DNA-binding region" description="OmpR/PhoB-type" evidence="4">
    <location>
        <begin position="125"/>
        <end position="227"/>
    </location>
</feature>
<dbReference type="EMBL" id="JAFREL020000001">
    <property type="protein sequence ID" value="MEO1769654.1"/>
    <property type="molecule type" value="Genomic_DNA"/>
</dbReference>
<evidence type="ECO:0000313" key="7">
    <source>
        <dbReference type="Proteomes" id="UP000664357"/>
    </source>
</evidence>
<sequence length="241" mass="28024">MSQALLLTKNILANQTLQKKIQGLNDEVWCSTWLLDQIQRFGVPVFVSQQFQTVIFGKTICDDEVQSLLEAFLDYSLVVLREVEQEPSEEERKKWIELGLQCYLSEEDSLETIREKIALATIKRSQMREPSQRVVPFPYSESKSDFDSSNIRLTGKEQMVMNLLVRAQGEVITRKELCEKIWAEGDTASNMSQLSCMINRIKRKFEKQGVDGRIIVTHWGRGYQMSDYFYQQCASYAQIFY</sequence>
<dbReference type="SUPFAM" id="SSF46894">
    <property type="entry name" value="C-terminal effector domain of the bipartite response regulators"/>
    <property type="match status" value="1"/>
</dbReference>
<dbReference type="SMART" id="SM00862">
    <property type="entry name" value="Trans_reg_C"/>
    <property type="match status" value="1"/>
</dbReference>
<evidence type="ECO:0000256" key="4">
    <source>
        <dbReference type="PROSITE-ProRule" id="PRU01091"/>
    </source>
</evidence>
<dbReference type="CDD" id="cd00383">
    <property type="entry name" value="trans_reg_C"/>
    <property type="match status" value="1"/>
</dbReference>
<dbReference type="RefSeq" id="WP_207705411.1">
    <property type="nucleotide sequence ID" value="NZ_JAFREL020000001.1"/>
</dbReference>
<evidence type="ECO:0000256" key="2">
    <source>
        <dbReference type="ARBA" id="ARBA00023125"/>
    </source>
</evidence>
<dbReference type="Gene3D" id="1.10.10.10">
    <property type="entry name" value="Winged helix-like DNA-binding domain superfamily/Winged helix DNA-binding domain"/>
    <property type="match status" value="1"/>
</dbReference>
<reference evidence="6 7" key="2">
    <citation type="submission" date="2024-02" db="EMBL/GenBank/DDBJ databases">
        <title>The Genome Sequence of Enterococcus sp. DIV0159.</title>
        <authorList>
            <person name="Earl A."/>
            <person name="Manson A."/>
            <person name="Gilmore M."/>
            <person name="Sanders J."/>
            <person name="Shea T."/>
            <person name="Howe W."/>
            <person name="Livny J."/>
            <person name="Cuomo C."/>
            <person name="Neafsey D."/>
            <person name="Birren B."/>
        </authorList>
    </citation>
    <scope>NUCLEOTIDE SEQUENCE [LARGE SCALE GENOMIC DNA]</scope>
    <source>
        <strain evidence="6 7">665A</strain>
    </source>
</reference>
<reference evidence="6 7" key="1">
    <citation type="submission" date="2021-03" db="EMBL/GenBank/DDBJ databases">
        <authorList>
            <person name="Gilmore M.S."/>
            <person name="Schwartzman J."/>
            <person name="Van Tyne D."/>
            <person name="Martin M."/>
            <person name="Earl A.M."/>
            <person name="Manson A.L."/>
            <person name="Straub T."/>
            <person name="Salamzade R."/>
            <person name="Saavedra J."/>
            <person name="Lebreton F."/>
            <person name="Prichula J."/>
            <person name="Schaufler K."/>
            <person name="Gaca A."/>
            <person name="Sgardioli B."/>
            <person name="Wagenaar J."/>
            <person name="Strong T."/>
        </authorList>
    </citation>
    <scope>NUCLEOTIDE SEQUENCE [LARGE SCALE GENOMIC DNA]</scope>
    <source>
        <strain evidence="6 7">665A</strain>
    </source>
</reference>
<keyword evidence="7" id="KW-1185">Reference proteome</keyword>
<comment type="caution">
    <text evidence="6">The sequence shown here is derived from an EMBL/GenBank/DDBJ whole genome shotgun (WGS) entry which is preliminary data.</text>
</comment>